<protein>
    <submittedName>
        <fullName evidence="1">Uncharacterized protein</fullName>
    </submittedName>
</protein>
<evidence type="ECO:0000313" key="1">
    <source>
        <dbReference type="EMBL" id="QCI66229.1"/>
    </source>
</evidence>
<dbReference type="Proteomes" id="UP000298781">
    <property type="component" value="Chromosome"/>
</dbReference>
<proteinExistence type="predicted"/>
<sequence>MTLEHIQERLVAAKAAIIPDIVILEDLPSWESMMLGVAHCLEQFILLQSKLIGQQTRDLLELRRHHDALQESFSGVERYLAERVVPMLEEAFVCEPEQALALGEFKPTSARSKRRQYLPVSTKTLGAVAVHVAEADPAASGHFVAEIFIPELNRSIGSWRIPVAFLQRGWMTLGLQRTFGGLPKSAHLMIWCDGDAGRAKLSLGPVNPLPLYQLSASTGEPTVARSLALRVFIALPGVELKHDELSFLPDEVVGGTRPPPPRLNRQAIPLSQLQSPRLVRPKGAEDQDFDLVRLIEAQGAVLVHPRRDEPTIAFCEHCIPPGAIKIMADIMVDNPAAQTVGFRLGVVGSAPVDRVDMHMVGAEQFASSSLHISDWTFVGPGRQLSITLPLDPPIGPEGASLLLATRMPDQMSADFAWAKFMRLRVELA</sequence>
<gene>
    <name evidence="1" type="ORF">E8M01_19630</name>
</gene>
<dbReference type="RefSeq" id="WP_136961673.1">
    <property type="nucleotide sequence ID" value="NZ_CP039690.1"/>
</dbReference>
<dbReference type="Pfam" id="PF19717">
    <property type="entry name" value="DUF6212"/>
    <property type="match status" value="1"/>
</dbReference>
<dbReference type="KEGG" id="pstg:E8M01_19630"/>
<dbReference type="OrthoDB" id="8145930at2"/>
<dbReference type="InterPro" id="IPR046184">
    <property type="entry name" value="DUF6212"/>
</dbReference>
<accession>A0A4D7AY74</accession>
<keyword evidence="2" id="KW-1185">Reference proteome</keyword>
<name>A0A4D7AY74_9HYPH</name>
<reference evidence="1 2" key="1">
    <citation type="submission" date="2019-04" db="EMBL/GenBank/DDBJ databases">
        <title>Phreatobacter aquaticus sp. nov.</title>
        <authorList>
            <person name="Choi A."/>
        </authorList>
    </citation>
    <scope>NUCLEOTIDE SEQUENCE [LARGE SCALE GENOMIC DNA]</scope>
    <source>
        <strain evidence="1 2">KCTC 52518</strain>
    </source>
</reference>
<organism evidence="1 2">
    <name type="scientific">Phreatobacter stygius</name>
    <dbReference type="NCBI Taxonomy" id="1940610"/>
    <lineage>
        <taxon>Bacteria</taxon>
        <taxon>Pseudomonadati</taxon>
        <taxon>Pseudomonadota</taxon>
        <taxon>Alphaproteobacteria</taxon>
        <taxon>Hyphomicrobiales</taxon>
        <taxon>Phreatobacteraceae</taxon>
        <taxon>Phreatobacter</taxon>
    </lineage>
</organism>
<evidence type="ECO:0000313" key="2">
    <source>
        <dbReference type="Proteomes" id="UP000298781"/>
    </source>
</evidence>
<dbReference type="EMBL" id="CP039690">
    <property type="protein sequence ID" value="QCI66229.1"/>
    <property type="molecule type" value="Genomic_DNA"/>
</dbReference>
<dbReference type="AlphaFoldDB" id="A0A4D7AY74"/>